<sequence length="554" mass="60852">MSQRLEKTLVLPQVTLQLHSGTDLVLQLLIRNQLNEPVLLRPTLDDWVLNNSEILPIVSRLEPPYVYLFPEYESTCQLTVQVPDYLPSGTSLKTWLRFPGWLEDAIPIQLELLEPTETRDRTPVIHPLMVTFPPPRDSKENYLGTAEPSTAGIFGLMSGLIDLDKIPARWLIAELLTRLCQHGTNYAQTPQGNELLSQLSRTQFYRNGVYAFSSAQVPAWISSSISMANTLLAAQIGRRHLLSIWEEWLFDLAQTDIEMGNGGDRKDREDGGDGGVHSELNQGGFCSNVTTNSDKKVAKPAPTNPVSYQQSEASILNTQNPEQWFAGLILGLAQVSPRLADCFRAIATQDSTLPMIDQTIPAQASYSLTTGLPGLDGLPGRWLVVELLILLAQQGDTYSRTEAGCQLLNRLSRTRFFKNGVLAFASAQAPRWLVISQSAAAAYHSSLGVQMGQGGLLHVGEKWLWTLVANTLNIKGMDNPVSVSNAATKTFVCELGMDAQRWFVGILLGLIQVSPKMAKWVQAIADQAPPPLAPTPTSPVMFNDVLNEGGSLGR</sequence>
<feature type="region of interest" description="Disordered" evidence="1">
    <location>
        <begin position="261"/>
        <end position="284"/>
    </location>
</feature>
<accession>B4W197</accession>
<evidence type="ECO:0000256" key="1">
    <source>
        <dbReference type="SAM" id="MobiDB-lite"/>
    </source>
</evidence>
<name>B4W197_9CYAN</name>
<reference evidence="2 3" key="1">
    <citation type="submission" date="2008-07" db="EMBL/GenBank/DDBJ databases">
        <authorList>
            <person name="Tandeau de Marsac N."/>
            <person name="Ferriera S."/>
            <person name="Johnson J."/>
            <person name="Kravitz S."/>
            <person name="Beeson K."/>
            <person name="Sutton G."/>
            <person name="Rogers Y.-H."/>
            <person name="Friedman R."/>
            <person name="Frazier M."/>
            <person name="Venter J.C."/>
        </authorList>
    </citation>
    <scope>NUCLEOTIDE SEQUENCE [LARGE SCALE GENOMIC DNA]</scope>
    <source>
        <strain evidence="2 3">PCC 7420</strain>
    </source>
</reference>
<dbReference type="eggNOG" id="ENOG502Z7ZF">
    <property type="taxonomic scope" value="Bacteria"/>
</dbReference>
<dbReference type="RefSeq" id="WP_006104824.1">
    <property type="nucleotide sequence ID" value="NZ_DS989867.1"/>
</dbReference>
<protein>
    <submittedName>
        <fullName evidence="2">Uncharacterized protein</fullName>
    </submittedName>
</protein>
<evidence type="ECO:0000313" key="3">
    <source>
        <dbReference type="Proteomes" id="UP000003835"/>
    </source>
</evidence>
<dbReference type="AlphaFoldDB" id="B4W197"/>
<gene>
    <name evidence="2" type="ORF">MC7420_7505</name>
</gene>
<evidence type="ECO:0000313" key="2">
    <source>
        <dbReference type="EMBL" id="EDX72025.1"/>
    </source>
</evidence>
<organism evidence="2 3">
    <name type="scientific">Coleofasciculus chthonoplastes PCC 7420</name>
    <dbReference type="NCBI Taxonomy" id="118168"/>
    <lineage>
        <taxon>Bacteria</taxon>
        <taxon>Bacillati</taxon>
        <taxon>Cyanobacteriota</taxon>
        <taxon>Cyanophyceae</taxon>
        <taxon>Coleofasciculales</taxon>
        <taxon>Coleofasciculaceae</taxon>
        <taxon>Coleofasciculus</taxon>
    </lineage>
</organism>
<dbReference type="HOGENOM" id="CLU_491535_0_0_3"/>
<proteinExistence type="predicted"/>
<keyword evidence="3" id="KW-1185">Reference proteome</keyword>
<dbReference type="EMBL" id="DS989867">
    <property type="protein sequence ID" value="EDX72025.1"/>
    <property type="molecule type" value="Genomic_DNA"/>
</dbReference>
<dbReference type="Proteomes" id="UP000003835">
    <property type="component" value="Unassembled WGS sequence"/>
</dbReference>